<dbReference type="InterPro" id="IPR000945">
    <property type="entry name" value="DBH-like"/>
</dbReference>
<dbReference type="PANTHER" id="PTHR10157">
    <property type="entry name" value="DOPAMINE BETA HYDROXYLASE RELATED"/>
    <property type="match status" value="1"/>
</dbReference>
<dbReference type="GO" id="GO:0005615">
    <property type="term" value="C:extracellular space"/>
    <property type="evidence" value="ECO:0007669"/>
    <property type="project" value="TreeGrafter"/>
</dbReference>
<protein>
    <recommendedName>
        <fullName evidence="1">DOMON domain-containing protein</fullName>
    </recommendedName>
</protein>
<dbReference type="OrthoDB" id="19261at2759"/>
<keyword evidence="3" id="KW-1185">Reference proteome</keyword>
<comment type="caution">
    <text evidence="2">The sequence shown here is derived from an EMBL/GenBank/DDBJ whole genome shotgun (WGS) entry which is preliminary data.</text>
</comment>
<dbReference type="PROSITE" id="PS50836">
    <property type="entry name" value="DOMON"/>
    <property type="match status" value="1"/>
</dbReference>
<dbReference type="InterPro" id="IPR005018">
    <property type="entry name" value="DOMON_domain"/>
</dbReference>
<sequence>MVVAVPLNGEKGETASLIADDLDKSASSHKGHKAKAAPKAHHAPIVHHVAPKAPKAKGIKAKAHKVAIILVTCSALPAKNKLSDVIMENEQILDPDGPMILRWTIINETSEIEMEVQTNCTGWMGFVFGNGLGKPGAIGDGDRWLDISVISEIKPGGGEFDDISNVDLIGATYQDPWSIIRFRRKIDTGDSQDVVIRPGPMLVVWTYADSDNTSVPHDPDTPGTSYVTFIEL</sequence>
<reference evidence="2" key="1">
    <citation type="submission" date="2021-11" db="EMBL/GenBank/DDBJ databases">
        <authorList>
            <person name="Schell T."/>
        </authorList>
    </citation>
    <scope>NUCLEOTIDE SEQUENCE</scope>
    <source>
        <strain evidence="2">M5</strain>
    </source>
</reference>
<evidence type="ECO:0000259" key="1">
    <source>
        <dbReference type="PROSITE" id="PS50836"/>
    </source>
</evidence>
<evidence type="ECO:0000313" key="3">
    <source>
        <dbReference type="Proteomes" id="UP000789390"/>
    </source>
</evidence>
<dbReference type="GO" id="GO:0042421">
    <property type="term" value="P:norepinephrine biosynthetic process"/>
    <property type="evidence" value="ECO:0007669"/>
    <property type="project" value="TreeGrafter"/>
</dbReference>
<gene>
    <name evidence="2" type="ORF">DGAL_LOCUS8756</name>
</gene>
<dbReference type="CDD" id="cd09631">
    <property type="entry name" value="DOMON_DOH"/>
    <property type="match status" value="1"/>
</dbReference>
<evidence type="ECO:0000313" key="2">
    <source>
        <dbReference type="EMBL" id="CAH0105692.1"/>
    </source>
</evidence>
<dbReference type="Proteomes" id="UP000789390">
    <property type="component" value="Unassembled WGS sequence"/>
</dbReference>
<feature type="domain" description="DOMON" evidence="1">
    <location>
        <begin position="97"/>
        <end position="208"/>
    </location>
</feature>
<name>A0A8J2RQZ6_9CRUS</name>
<dbReference type="GO" id="GO:0004500">
    <property type="term" value="F:dopamine beta-monooxygenase activity"/>
    <property type="evidence" value="ECO:0007669"/>
    <property type="project" value="InterPro"/>
</dbReference>
<dbReference type="AlphaFoldDB" id="A0A8J2RQZ6"/>
<organism evidence="2 3">
    <name type="scientific">Daphnia galeata</name>
    <dbReference type="NCBI Taxonomy" id="27404"/>
    <lineage>
        <taxon>Eukaryota</taxon>
        <taxon>Metazoa</taxon>
        <taxon>Ecdysozoa</taxon>
        <taxon>Arthropoda</taxon>
        <taxon>Crustacea</taxon>
        <taxon>Branchiopoda</taxon>
        <taxon>Diplostraca</taxon>
        <taxon>Cladocera</taxon>
        <taxon>Anomopoda</taxon>
        <taxon>Daphniidae</taxon>
        <taxon>Daphnia</taxon>
    </lineage>
</organism>
<dbReference type="InterPro" id="IPR045266">
    <property type="entry name" value="DOH_DOMON"/>
</dbReference>
<dbReference type="Pfam" id="PF03351">
    <property type="entry name" value="DOMON"/>
    <property type="match status" value="1"/>
</dbReference>
<dbReference type="EMBL" id="CAKKLH010000194">
    <property type="protein sequence ID" value="CAH0105692.1"/>
    <property type="molecule type" value="Genomic_DNA"/>
</dbReference>
<dbReference type="PANTHER" id="PTHR10157:SF23">
    <property type="entry name" value="MOXD1 HOMOLOG 1"/>
    <property type="match status" value="1"/>
</dbReference>
<dbReference type="GO" id="GO:0042420">
    <property type="term" value="P:dopamine catabolic process"/>
    <property type="evidence" value="ECO:0007669"/>
    <property type="project" value="TreeGrafter"/>
</dbReference>
<dbReference type="GO" id="GO:0005507">
    <property type="term" value="F:copper ion binding"/>
    <property type="evidence" value="ECO:0007669"/>
    <property type="project" value="TreeGrafter"/>
</dbReference>
<dbReference type="GO" id="GO:0006589">
    <property type="term" value="P:octopamine biosynthetic process"/>
    <property type="evidence" value="ECO:0007669"/>
    <property type="project" value="TreeGrafter"/>
</dbReference>
<accession>A0A8J2RQZ6</accession>
<proteinExistence type="predicted"/>
<dbReference type="GO" id="GO:0030667">
    <property type="term" value="C:secretory granule membrane"/>
    <property type="evidence" value="ECO:0007669"/>
    <property type="project" value="TreeGrafter"/>
</dbReference>